<dbReference type="AlphaFoldDB" id="A0A4P8P0J9"/>
<evidence type="ECO:0000256" key="1">
    <source>
        <dbReference type="SAM" id="MobiDB-lite"/>
    </source>
</evidence>
<name>A0A4P8P0J9_HALMT</name>
<evidence type="ECO:0000313" key="3">
    <source>
        <dbReference type="Proteomes" id="UP000299011"/>
    </source>
</evidence>
<dbReference type="EMBL" id="CP039139">
    <property type="protein sequence ID" value="QCQ74242.1"/>
    <property type="molecule type" value="Genomic_DNA"/>
</dbReference>
<organism evidence="2 3">
    <name type="scientific">Haloferax mediterranei (strain ATCC 33500 / DSM 1411 / JCM 8866 / NBRC 14739 / NCIMB 2177 / R-4)</name>
    <name type="common">Halobacterium mediterranei</name>
    <dbReference type="NCBI Taxonomy" id="523841"/>
    <lineage>
        <taxon>Archaea</taxon>
        <taxon>Methanobacteriati</taxon>
        <taxon>Methanobacteriota</taxon>
        <taxon>Stenosarchaea group</taxon>
        <taxon>Halobacteria</taxon>
        <taxon>Halobacteriales</taxon>
        <taxon>Haloferacaceae</taxon>
        <taxon>Haloferax</taxon>
    </lineage>
</organism>
<evidence type="ECO:0000313" key="2">
    <source>
        <dbReference type="EMBL" id="QCQ74242.1"/>
    </source>
</evidence>
<feature type="compositionally biased region" description="Polar residues" evidence="1">
    <location>
        <begin position="1"/>
        <end position="46"/>
    </location>
</feature>
<feature type="region of interest" description="Disordered" evidence="1">
    <location>
        <begin position="90"/>
        <end position="136"/>
    </location>
</feature>
<dbReference type="RefSeq" id="WP_137685653.1">
    <property type="nucleotide sequence ID" value="NC_017941.2"/>
</dbReference>
<reference evidence="2 3" key="1">
    <citation type="submission" date="2019-04" db="EMBL/GenBank/DDBJ databases">
        <title>Methylomes of two halophilic Archaea, Haloarcula marismortui and Haloferax mediterranei.</title>
        <authorList>
            <person name="DasSarma S."/>
            <person name="DasSarma P."/>
            <person name="DasSarma S."/>
            <person name="Fomenkov A."/>
            <person name="Vincze T."/>
            <person name="Anton B.P."/>
            <person name="Roberts R.J."/>
        </authorList>
    </citation>
    <scope>NUCLEOTIDE SEQUENCE [LARGE SCALE GENOMIC DNA]</scope>
    <source>
        <strain evidence="3">ATCC 33500 / DSM 1411 / JCM 8866 / NBRC 14739 / NCIMB 2177 / R-4</strain>
    </source>
</reference>
<gene>
    <name evidence="2" type="ORF">E6P09_02735</name>
</gene>
<feature type="compositionally biased region" description="Basic residues" evidence="1">
    <location>
        <begin position="109"/>
        <end position="124"/>
    </location>
</feature>
<proteinExistence type="predicted"/>
<accession>A0A4P8P0J9</accession>
<feature type="region of interest" description="Disordered" evidence="1">
    <location>
        <begin position="1"/>
        <end position="58"/>
    </location>
</feature>
<protein>
    <submittedName>
        <fullName evidence="2">Uncharacterized protein</fullName>
    </submittedName>
</protein>
<sequence length="153" mass="16631">MSLSSMPTGTVSRDGSGSRTYPPNESGHSSPPKTASPRQRTRSNPGPDQAALQRENEALRRANAQLKARLAAAGEDRQEIIDRYEQLLAESRRRSRNRGGQSPNGQRSNNRRSKRQRRSNHRSSSKNGGQSIATVRAAVGRAVSSVASSLGLR</sequence>
<dbReference type="GeneID" id="40155298"/>
<dbReference type="Proteomes" id="UP000299011">
    <property type="component" value="Chromosome"/>
</dbReference>
<feature type="compositionally biased region" description="Low complexity" evidence="1">
    <location>
        <begin position="98"/>
        <end position="108"/>
    </location>
</feature>